<keyword evidence="1" id="KW-0863">Zinc-finger</keyword>
<evidence type="ECO:0000259" key="3">
    <source>
        <dbReference type="PROSITE" id="PS50089"/>
    </source>
</evidence>
<name>A0A3E2HH81_SCYLI</name>
<feature type="domain" description="RING-type" evidence="3">
    <location>
        <begin position="108"/>
        <end position="153"/>
    </location>
</feature>
<evidence type="ECO:0000256" key="2">
    <source>
        <dbReference type="SAM" id="MobiDB-lite"/>
    </source>
</evidence>
<keyword evidence="1" id="KW-0862">Zinc</keyword>
<dbReference type="OMA" id="CDMLDRV"/>
<dbReference type="EMBL" id="NCSJ02000048">
    <property type="protein sequence ID" value="RFU32769.1"/>
    <property type="molecule type" value="Genomic_DNA"/>
</dbReference>
<dbReference type="Proteomes" id="UP000258309">
    <property type="component" value="Unassembled WGS sequence"/>
</dbReference>
<organism evidence="4 5">
    <name type="scientific">Scytalidium lignicola</name>
    <name type="common">Hyphomycete</name>
    <dbReference type="NCBI Taxonomy" id="5539"/>
    <lineage>
        <taxon>Eukaryota</taxon>
        <taxon>Fungi</taxon>
        <taxon>Dikarya</taxon>
        <taxon>Ascomycota</taxon>
        <taxon>Pezizomycotina</taxon>
        <taxon>Leotiomycetes</taxon>
        <taxon>Leotiomycetes incertae sedis</taxon>
        <taxon>Scytalidium</taxon>
    </lineage>
</organism>
<feature type="non-terminal residue" evidence="4">
    <location>
        <position position="1"/>
    </location>
</feature>
<protein>
    <recommendedName>
        <fullName evidence="3">RING-type domain-containing protein</fullName>
    </recommendedName>
</protein>
<evidence type="ECO:0000313" key="4">
    <source>
        <dbReference type="EMBL" id="RFU32769.1"/>
    </source>
</evidence>
<dbReference type="AlphaFoldDB" id="A0A3E2HH81"/>
<dbReference type="PANTHER" id="PTHR22765">
    <property type="entry name" value="RING FINGER AND PROTEASE ASSOCIATED DOMAIN-CONTAINING"/>
    <property type="match status" value="1"/>
</dbReference>
<dbReference type="GO" id="GO:0006511">
    <property type="term" value="P:ubiquitin-dependent protein catabolic process"/>
    <property type="evidence" value="ECO:0007669"/>
    <property type="project" value="TreeGrafter"/>
</dbReference>
<keyword evidence="5" id="KW-1185">Reference proteome</keyword>
<dbReference type="GO" id="GO:0005737">
    <property type="term" value="C:cytoplasm"/>
    <property type="evidence" value="ECO:0007669"/>
    <property type="project" value="TreeGrafter"/>
</dbReference>
<dbReference type="SUPFAM" id="SSF57850">
    <property type="entry name" value="RING/U-box"/>
    <property type="match status" value="1"/>
</dbReference>
<evidence type="ECO:0000313" key="5">
    <source>
        <dbReference type="Proteomes" id="UP000258309"/>
    </source>
</evidence>
<comment type="caution">
    <text evidence="4">The sequence shown here is derived from an EMBL/GenBank/DDBJ whole genome shotgun (WGS) entry which is preliminary data.</text>
</comment>
<dbReference type="Pfam" id="PF13639">
    <property type="entry name" value="zf-RING_2"/>
    <property type="match status" value="1"/>
</dbReference>
<dbReference type="OrthoDB" id="8062037at2759"/>
<evidence type="ECO:0000256" key="1">
    <source>
        <dbReference type="PROSITE-ProRule" id="PRU00175"/>
    </source>
</evidence>
<dbReference type="GO" id="GO:0008270">
    <property type="term" value="F:zinc ion binding"/>
    <property type="evidence" value="ECO:0007669"/>
    <property type="project" value="UniProtKB-KW"/>
</dbReference>
<accession>A0A3E2HH81</accession>
<dbReference type="Gene3D" id="3.30.40.10">
    <property type="entry name" value="Zinc/RING finger domain, C3HC4 (zinc finger)"/>
    <property type="match status" value="1"/>
</dbReference>
<proteinExistence type="predicted"/>
<dbReference type="STRING" id="5539.A0A3E2HH81"/>
<dbReference type="InterPro" id="IPR013083">
    <property type="entry name" value="Znf_RING/FYVE/PHD"/>
</dbReference>
<feature type="non-terminal residue" evidence="4">
    <location>
        <position position="180"/>
    </location>
</feature>
<dbReference type="InterPro" id="IPR051826">
    <property type="entry name" value="E3_ubiquitin-ligase_domain"/>
</dbReference>
<reference evidence="4 5" key="1">
    <citation type="submission" date="2018-05" db="EMBL/GenBank/DDBJ databases">
        <title>Draft genome sequence of Scytalidium lignicola DSM 105466, a ubiquitous saprotrophic fungus.</title>
        <authorList>
            <person name="Buettner E."/>
            <person name="Gebauer A.M."/>
            <person name="Hofrichter M."/>
            <person name="Liers C."/>
            <person name="Kellner H."/>
        </authorList>
    </citation>
    <scope>NUCLEOTIDE SEQUENCE [LARGE SCALE GENOMIC DNA]</scope>
    <source>
        <strain evidence="4 5">DSM 105466</strain>
    </source>
</reference>
<dbReference type="PROSITE" id="PS50089">
    <property type="entry name" value="ZF_RING_2"/>
    <property type="match status" value="1"/>
</dbReference>
<gene>
    <name evidence="4" type="ORF">B7463_g3532</name>
</gene>
<feature type="compositionally biased region" description="Polar residues" evidence="2">
    <location>
        <begin position="1"/>
        <end position="11"/>
    </location>
</feature>
<keyword evidence="1" id="KW-0479">Metal-binding</keyword>
<feature type="region of interest" description="Disordered" evidence="2">
    <location>
        <begin position="1"/>
        <end position="30"/>
    </location>
</feature>
<sequence length="180" mass="19914">MTSFVSALSQITTTSTPSTPHNNPNAVPTPADIASAARLLQDQFTVLLSSQSQSPSSPPPNQALLETLITAIEAEIEHPPTQVKGLPQSFLDELERVPKGKLKKEDTCPICAERFLDDEYPLVVVLPCHGSHLFDLECVGPWLMLQGTCPLDRKELGKRKEVVRVEKDEDEDEDYDEMFA</sequence>
<dbReference type="PANTHER" id="PTHR22765:SF416">
    <property type="entry name" value="E3 UBIQUITIN-PROTEIN LIGASE GODZILLA"/>
    <property type="match status" value="1"/>
</dbReference>
<dbReference type="InterPro" id="IPR001841">
    <property type="entry name" value="Znf_RING"/>
</dbReference>
<dbReference type="GO" id="GO:0061630">
    <property type="term" value="F:ubiquitin protein ligase activity"/>
    <property type="evidence" value="ECO:0007669"/>
    <property type="project" value="TreeGrafter"/>
</dbReference>